<evidence type="ECO:0000259" key="8">
    <source>
        <dbReference type="Pfam" id="PF00857"/>
    </source>
</evidence>
<evidence type="ECO:0000256" key="2">
    <source>
        <dbReference type="ARBA" id="ARBA00022642"/>
    </source>
</evidence>
<keyword evidence="2" id="KW-0662">Pyridine nucleotide biosynthesis</keyword>
<keyword evidence="3" id="KW-0479">Metal-binding</keyword>
<dbReference type="InterPro" id="IPR052347">
    <property type="entry name" value="Isochorismatase_Nicotinamidase"/>
</dbReference>
<reference evidence="9" key="1">
    <citation type="journal article" date="2020" name="mSystems">
        <title>Genome- and Community-Level Interaction Insights into Carbon Utilization and Element Cycling Functions of Hydrothermarchaeota in Hydrothermal Sediment.</title>
        <authorList>
            <person name="Zhou Z."/>
            <person name="Liu Y."/>
            <person name="Xu W."/>
            <person name="Pan J."/>
            <person name="Luo Z.H."/>
            <person name="Li M."/>
        </authorList>
    </citation>
    <scope>NUCLEOTIDE SEQUENCE [LARGE SCALE GENOMIC DNA]</scope>
    <source>
        <strain evidence="9">SpSt-732</strain>
    </source>
</reference>
<comment type="caution">
    <text evidence="9">The sequence shown here is derived from an EMBL/GenBank/DDBJ whole genome shotgun (WGS) entry which is preliminary data.</text>
</comment>
<evidence type="ECO:0000256" key="5">
    <source>
        <dbReference type="ARBA" id="ARBA00037900"/>
    </source>
</evidence>
<organism evidence="9">
    <name type="scientific">Ignisphaera aggregans</name>
    <dbReference type="NCBI Taxonomy" id="334771"/>
    <lineage>
        <taxon>Archaea</taxon>
        <taxon>Thermoproteota</taxon>
        <taxon>Thermoprotei</taxon>
        <taxon>Desulfurococcales</taxon>
        <taxon>Desulfurococcaceae</taxon>
        <taxon>Ignisphaera</taxon>
    </lineage>
</organism>
<dbReference type="CDD" id="cd01011">
    <property type="entry name" value="nicotinamidase"/>
    <property type="match status" value="1"/>
</dbReference>
<dbReference type="EMBL" id="DTFF01000039">
    <property type="protein sequence ID" value="HGI87565.1"/>
    <property type="molecule type" value="Genomic_DNA"/>
</dbReference>
<sequence>MARLKVLSADALIVVDMQNDFMPGGALPVPNALTIIPSVNRYVELFEEKKATIVFTRDWHPEDHISFRSRGGPWPPHCIQNTQGAELHPALRIPRTAVVVSKAFREDEEAYSGFKGVELESKRDLHTILRGREVRRVFVAGVATEYCVRATALDAVDLGYQVFLLIDSVKGIDQPPGSEKRAIDEMLERGVVAITLSDVEM</sequence>
<keyword evidence="4" id="KW-0378">Hydrolase</keyword>
<dbReference type="Gene3D" id="3.40.50.850">
    <property type="entry name" value="Isochorismatase-like"/>
    <property type="match status" value="1"/>
</dbReference>
<dbReference type="SUPFAM" id="SSF52499">
    <property type="entry name" value="Isochorismatase-like hydrolases"/>
    <property type="match status" value="1"/>
</dbReference>
<dbReference type="GO" id="GO:0046872">
    <property type="term" value="F:metal ion binding"/>
    <property type="evidence" value="ECO:0007669"/>
    <property type="project" value="UniProtKB-KW"/>
</dbReference>
<accession>A0A7C4FEB7</accession>
<gene>
    <name evidence="9" type="ORF">ENV14_04135</name>
</gene>
<proteinExistence type="inferred from homology"/>
<evidence type="ECO:0000313" key="9">
    <source>
        <dbReference type="EMBL" id="HGI87565.1"/>
    </source>
</evidence>
<evidence type="ECO:0000256" key="7">
    <source>
        <dbReference type="ARBA" id="ARBA00043224"/>
    </source>
</evidence>
<evidence type="ECO:0000256" key="3">
    <source>
        <dbReference type="ARBA" id="ARBA00022723"/>
    </source>
</evidence>
<feature type="domain" description="Isochorismatase-like" evidence="8">
    <location>
        <begin position="11"/>
        <end position="196"/>
    </location>
</feature>
<comment type="similarity">
    <text evidence="1">Belongs to the isochorismatase family.</text>
</comment>
<evidence type="ECO:0000256" key="4">
    <source>
        <dbReference type="ARBA" id="ARBA00022801"/>
    </source>
</evidence>
<dbReference type="GO" id="GO:0008936">
    <property type="term" value="F:nicotinamidase activity"/>
    <property type="evidence" value="ECO:0007669"/>
    <property type="project" value="UniProtKB-EC"/>
</dbReference>
<comment type="pathway">
    <text evidence="5">Cofactor biosynthesis; nicotinate biosynthesis; nicotinate from nicotinamide: step 1/1.</text>
</comment>
<dbReference type="InterPro" id="IPR000868">
    <property type="entry name" value="Isochorismatase-like_dom"/>
</dbReference>
<name>A0A7C4FEB7_9CREN</name>
<dbReference type="GO" id="GO:0019363">
    <property type="term" value="P:pyridine nucleotide biosynthetic process"/>
    <property type="evidence" value="ECO:0007669"/>
    <property type="project" value="UniProtKB-KW"/>
</dbReference>
<dbReference type="EC" id="3.5.1.19" evidence="6"/>
<dbReference type="AlphaFoldDB" id="A0A7C4FEB7"/>
<dbReference type="Pfam" id="PF00857">
    <property type="entry name" value="Isochorismatase"/>
    <property type="match status" value="1"/>
</dbReference>
<evidence type="ECO:0000256" key="1">
    <source>
        <dbReference type="ARBA" id="ARBA00006336"/>
    </source>
</evidence>
<dbReference type="PANTHER" id="PTHR11080:SF2">
    <property type="entry name" value="LD05707P"/>
    <property type="match status" value="1"/>
</dbReference>
<evidence type="ECO:0000256" key="6">
    <source>
        <dbReference type="ARBA" id="ARBA00039017"/>
    </source>
</evidence>
<dbReference type="InterPro" id="IPR036380">
    <property type="entry name" value="Isochorismatase-like_sf"/>
</dbReference>
<dbReference type="PANTHER" id="PTHR11080">
    <property type="entry name" value="PYRAZINAMIDASE/NICOTINAMIDASE"/>
    <property type="match status" value="1"/>
</dbReference>
<protein>
    <recommendedName>
        <fullName evidence="6">nicotinamidase</fullName>
        <ecNumber evidence="6">3.5.1.19</ecNumber>
    </recommendedName>
    <alternativeName>
        <fullName evidence="7">Nicotinamide deamidase</fullName>
    </alternativeName>
</protein>